<dbReference type="Pfam" id="PF14450">
    <property type="entry name" value="FtsA"/>
    <property type="match status" value="1"/>
</dbReference>
<keyword evidence="1 5" id="KW-1003">Cell membrane</keyword>
<dbReference type="InterPro" id="IPR043129">
    <property type="entry name" value="ATPase_NBD"/>
</dbReference>
<dbReference type="Proteomes" id="UP000199495">
    <property type="component" value="Unassembled WGS sequence"/>
</dbReference>
<dbReference type="SUPFAM" id="SSF53067">
    <property type="entry name" value="Actin-like ATPase domain"/>
    <property type="match status" value="2"/>
</dbReference>
<dbReference type="PANTHER" id="PTHR32432">
    <property type="entry name" value="CELL DIVISION PROTEIN FTSA-RELATED"/>
    <property type="match status" value="1"/>
</dbReference>
<organism evidence="8 9">
    <name type="scientific">Pelagibacterium luteolum</name>
    <dbReference type="NCBI Taxonomy" id="440168"/>
    <lineage>
        <taxon>Bacteria</taxon>
        <taxon>Pseudomonadati</taxon>
        <taxon>Pseudomonadota</taxon>
        <taxon>Alphaproteobacteria</taxon>
        <taxon>Hyphomicrobiales</taxon>
        <taxon>Devosiaceae</taxon>
        <taxon>Pelagibacterium</taxon>
    </lineage>
</organism>
<dbReference type="InterPro" id="IPR020823">
    <property type="entry name" value="Cell_div_FtsA"/>
</dbReference>
<proteinExistence type="inferred from homology"/>
<protein>
    <recommendedName>
        <fullName evidence="5 6">Cell division protein FtsA</fullName>
    </recommendedName>
</protein>
<dbReference type="OrthoDB" id="9810567at2"/>
<evidence type="ECO:0000256" key="5">
    <source>
        <dbReference type="HAMAP-Rule" id="MF_02033"/>
    </source>
</evidence>
<dbReference type="PIRSF" id="PIRSF003101">
    <property type="entry name" value="FtsA"/>
    <property type="match status" value="1"/>
</dbReference>
<dbReference type="GO" id="GO:0032153">
    <property type="term" value="C:cell division site"/>
    <property type="evidence" value="ECO:0007669"/>
    <property type="project" value="UniProtKB-UniRule"/>
</dbReference>
<dbReference type="RefSeq" id="WP_090594461.1">
    <property type="nucleotide sequence ID" value="NZ_FNCS01000003.1"/>
</dbReference>
<comment type="similarity">
    <text evidence="5 6">Belongs to the FtsA/MreB family.</text>
</comment>
<dbReference type="HAMAP" id="MF_02033">
    <property type="entry name" value="FtsA"/>
    <property type="match status" value="1"/>
</dbReference>
<dbReference type="STRING" id="440168.SAMN04487974_103302"/>
<dbReference type="EMBL" id="FNCS01000003">
    <property type="protein sequence ID" value="SDG51502.1"/>
    <property type="molecule type" value="Genomic_DNA"/>
</dbReference>
<dbReference type="CDD" id="cd24048">
    <property type="entry name" value="ASKHA_NBD_FtsA"/>
    <property type="match status" value="1"/>
</dbReference>
<dbReference type="AlphaFoldDB" id="A0A1G7UVD0"/>
<dbReference type="NCBIfam" id="TIGR01174">
    <property type="entry name" value="ftsA"/>
    <property type="match status" value="1"/>
</dbReference>
<evidence type="ECO:0000256" key="3">
    <source>
        <dbReference type="ARBA" id="ARBA00023136"/>
    </source>
</evidence>
<sequence>MMNSAMTSRLKPVQPGRSSLVTVLDIGSTKICCVIARLVPRPEGRALKGRTHVAEVIGFGYGPSAGVKSGVVTDLDKAEQAIRSVVGMAERAAGITVQSVVVNVTAGRLGSETFSAAVSLDGHEVDPADISRVLIAVNDRSVREERSIIHALPIGYSLDGQKGIRDPRGMVGETLGVDVAVVSAETLAMRNIELALNRCHLEVEALMATPYASGLAALVDDEADLGVACIDMGGATTTVSVFADGHLVYADALAIGGHHITLDIARQLSVSVADAERLKTLYGSCFSGQTDESDVITVMPIGAVSHDSPNSISREMLTRVIRPRVEEILEAIRDRMQATGMMDVSGRRFVLTGGASDLTGVPELARRMLARNVRNGRPLGVSGLPDRAKGPAFATVAGMLVYPQVCGTEYVQPRPNRKLTGSDGYLARVGSWLKSGFV</sequence>
<dbReference type="GO" id="GO:0043093">
    <property type="term" value="P:FtsZ-dependent cytokinesis"/>
    <property type="evidence" value="ECO:0007669"/>
    <property type="project" value="UniProtKB-UniRule"/>
</dbReference>
<evidence type="ECO:0000256" key="1">
    <source>
        <dbReference type="ARBA" id="ARBA00022475"/>
    </source>
</evidence>
<dbReference type="Gene3D" id="3.30.1490.110">
    <property type="match status" value="1"/>
</dbReference>
<comment type="function">
    <text evidence="5 6">Cell division protein that is involved in the assembly of the Z ring. May serve as a membrane anchor for the Z ring.</text>
</comment>
<evidence type="ECO:0000256" key="4">
    <source>
        <dbReference type="ARBA" id="ARBA00023306"/>
    </source>
</evidence>
<dbReference type="Pfam" id="PF02491">
    <property type="entry name" value="SHS2_FTSA"/>
    <property type="match status" value="1"/>
</dbReference>
<reference evidence="8 9" key="1">
    <citation type="submission" date="2016-10" db="EMBL/GenBank/DDBJ databases">
        <authorList>
            <person name="de Groot N.N."/>
        </authorList>
    </citation>
    <scope>NUCLEOTIDE SEQUENCE [LARGE SCALE GENOMIC DNA]</scope>
    <source>
        <strain evidence="8 9">CGMCC 1.10267</strain>
    </source>
</reference>
<keyword evidence="4 5" id="KW-0131">Cell cycle</keyword>
<gene>
    <name evidence="5" type="primary">ftsA</name>
    <name evidence="8" type="ORF">SAMN04487974_103302</name>
</gene>
<keyword evidence="3 5" id="KW-0472">Membrane</keyword>
<evidence type="ECO:0000256" key="6">
    <source>
        <dbReference type="PIRNR" id="PIRNR003101"/>
    </source>
</evidence>
<dbReference type="Gene3D" id="3.30.420.40">
    <property type="match status" value="2"/>
</dbReference>
<comment type="subcellular location">
    <subcellularLocation>
        <location evidence="5">Cell membrane</location>
        <topology evidence="5">Peripheral membrane protein</topology>
        <orientation evidence="5">Cytoplasmic side</orientation>
    </subcellularLocation>
    <text evidence="5">Localizes to the Z ring in an FtsZ-dependent manner. Targeted to the membrane through a conserved C-terminal amphipathic helix.</text>
</comment>
<dbReference type="PANTHER" id="PTHR32432:SF4">
    <property type="entry name" value="CELL DIVISION PROTEIN FTSA"/>
    <property type="match status" value="1"/>
</dbReference>
<keyword evidence="2 5" id="KW-0132">Cell division</keyword>
<comment type="subunit">
    <text evidence="5">Self-interacts. Interacts with FtsZ.</text>
</comment>
<accession>A0A1G7UVD0</accession>
<evidence type="ECO:0000313" key="8">
    <source>
        <dbReference type="EMBL" id="SDG51502.1"/>
    </source>
</evidence>
<evidence type="ECO:0000256" key="2">
    <source>
        <dbReference type="ARBA" id="ARBA00022618"/>
    </source>
</evidence>
<feature type="domain" description="SHS2" evidence="7">
    <location>
        <begin position="21"/>
        <end position="217"/>
    </location>
</feature>
<dbReference type="GO" id="GO:0009898">
    <property type="term" value="C:cytoplasmic side of plasma membrane"/>
    <property type="evidence" value="ECO:0007669"/>
    <property type="project" value="UniProtKB-UniRule"/>
</dbReference>
<dbReference type="InterPro" id="IPR050696">
    <property type="entry name" value="FtsA/MreB"/>
</dbReference>
<dbReference type="SMART" id="SM00842">
    <property type="entry name" value="FtsA"/>
    <property type="match status" value="1"/>
</dbReference>
<name>A0A1G7UVD0_9HYPH</name>
<evidence type="ECO:0000313" key="9">
    <source>
        <dbReference type="Proteomes" id="UP000199495"/>
    </source>
</evidence>
<keyword evidence="9" id="KW-1185">Reference proteome</keyword>
<dbReference type="InterPro" id="IPR003494">
    <property type="entry name" value="SHS2_FtsA"/>
</dbReference>
<evidence type="ECO:0000259" key="7">
    <source>
        <dbReference type="SMART" id="SM00842"/>
    </source>
</evidence>